<keyword evidence="3 5" id="KW-1133">Transmembrane helix</keyword>
<evidence type="ECO:0000313" key="7">
    <source>
        <dbReference type="EMBL" id="MCL1140256.1"/>
    </source>
</evidence>
<feature type="transmembrane region" description="Helical" evidence="5">
    <location>
        <begin position="30"/>
        <end position="48"/>
    </location>
</feature>
<comment type="caution">
    <text evidence="7">The sequence shown here is derived from an EMBL/GenBank/DDBJ whole genome shotgun (WGS) entry which is preliminary data.</text>
</comment>
<dbReference type="AlphaFoldDB" id="A0A9X1ZQP2"/>
<dbReference type="Proteomes" id="UP001139293">
    <property type="component" value="Unassembled WGS sequence"/>
</dbReference>
<name>A0A9X1ZQP2_9GAMM</name>
<dbReference type="Gene3D" id="2.40.50.140">
    <property type="entry name" value="Nucleic acid-binding proteins"/>
    <property type="match status" value="1"/>
</dbReference>
<dbReference type="RefSeq" id="WP_248951293.1">
    <property type="nucleotide sequence ID" value="NZ_JAKILB010000013.1"/>
</dbReference>
<dbReference type="EMBL" id="JAKILB010000013">
    <property type="protein sequence ID" value="MCL1140256.1"/>
    <property type="molecule type" value="Genomic_DNA"/>
</dbReference>
<dbReference type="PANTHER" id="PTHR33507">
    <property type="entry name" value="INNER MEMBRANE PROTEIN YBBJ"/>
    <property type="match status" value="1"/>
</dbReference>
<dbReference type="Pfam" id="PF01957">
    <property type="entry name" value="NfeD"/>
    <property type="match status" value="1"/>
</dbReference>
<gene>
    <name evidence="7" type="ORF">L2740_17100</name>
</gene>
<feature type="transmembrane region" description="Helical" evidence="5">
    <location>
        <begin position="55"/>
        <end position="72"/>
    </location>
</feature>
<evidence type="ECO:0000313" key="8">
    <source>
        <dbReference type="Proteomes" id="UP001139293"/>
    </source>
</evidence>
<sequence length="161" mass="17217">MEFSNPILIWACIGILLMLAEIILPGGIVIFLGAACLIVAGALTIGLVEGVTQSLTLWFIASMVLLLAFRQVTQKLVGGDAHVDNTDEELDIYNQLAIVKQTIGPAQQLGRIEFQGSEWPALGDGSEIAAGAQVRIICRDNIALVVEPIAADSEHFSPKNH</sequence>
<keyword evidence="4 5" id="KW-0472">Membrane</keyword>
<evidence type="ECO:0000256" key="2">
    <source>
        <dbReference type="ARBA" id="ARBA00022692"/>
    </source>
</evidence>
<keyword evidence="8" id="KW-1185">Reference proteome</keyword>
<keyword evidence="2 5" id="KW-0812">Transmembrane</keyword>
<dbReference type="InterPro" id="IPR002810">
    <property type="entry name" value="NfeD-like_C"/>
</dbReference>
<evidence type="ECO:0000259" key="6">
    <source>
        <dbReference type="Pfam" id="PF01957"/>
    </source>
</evidence>
<evidence type="ECO:0000256" key="5">
    <source>
        <dbReference type="SAM" id="Phobius"/>
    </source>
</evidence>
<dbReference type="GO" id="GO:0005886">
    <property type="term" value="C:plasma membrane"/>
    <property type="evidence" value="ECO:0007669"/>
    <property type="project" value="TreeGrafter"/>
</dbReference>
<protein>
    <submittedName>
        <fullName evidence="7">NfeD family protein</fullName>
    </submittedName>
</protein>
<accession>A0A9X1ZQP2</accession>
<dbReference type="InterPro" id="IPR052165">
    <property type="entry name" value="Membrane_assoc_protease"/>
</dbReference>
<reference evidence="7" key="1">
    <citation type="submission" date="2022-01" db="EMBL/GenBank/DDBJ databases">
        <title>Whole genome-based taxonomy of the Shewanellaceae.</title>
        <authorList>
            <person name="Martin-Rodriguez A.J."/>
        </authorList>
    </citation>
    <scope>NUCLEOTIDE SEQUENCE</scope>
    <source>
        <strain evidence="7">KCTC 23973</strain>
    </source>
</reference>
<organism evidence="7 8">
    <name type="scientific">Shewanella pneumatophori</name>
    <dbReference type="NCBI Taxonomy" id="314092"/>
    <lineage>
        <taxon>Bacteria</taxon>
        <taxon>Pseudomonadati</taxon>
        <taxon>Pseudomonadota</taxon>
        <taxon>Gammaproteobacteria</taxon>
        <taxon>Alteromonadales</taxon>
        <taxon>Shewanellaceae</taxon>
        <taxon>Shewanella</taxon>
    </lineage>
</organism>
<dbReference type="PANTHER" id="PTHR33507:SF3">
    <property type="entry name" value="INNER MEMBRANE PROTEIN YBBJ"/>
    <property type="match status" value="1"/>
</dbReference>
<dbReference type="InterPro" id="IPR012340">
    <property type="entry name" value="NA-bd_OB-fold"/>
</dbReference>
<proteinExistence type="predicted"/>
<feature type="domain" description="NfeD-like C-terminal" evidence="6">
    <location>
        <begin position="103"/>
        <end position="148"/>
    </location>
</feature>
<evidence type="ECO:0000256" key="4">
    <source>
        <dbReference type="ARBA" id="ARBA00023136"/>
    </source>
</evidence>
<comment type="subcellular location">
    <subcellularLocation>
        <location evidence="1">Membrane</location>
        <topology evidence="1">Multi-pass membrane protein</topology>
    </subcellularLocation>
</comment>
<evidence type="ECO:0000256" key="1">
    <source>
        <dbReference type="ARBA" id="ARBA00004141"/>
    </source>
</evidence>
<evidence type="ECO:0000256" key="3">
    <source>
        <dbReference type="ARBA" id="ARBA00022989"/>
    </source>
</evidence>